<dbReference type="NCBIfam" id="TIGR01782">
    <property type="entry name" value="TonB-Xanth-Caul"/>
    <property type="match status" value="1"/>
</dbReference>
<dbReference type="PANTHER" id="PTHR40980:SF3">
    <property type="entry name" value="TONB-DEPENDENT RECEPTOR-LIKE BETA-BARREL DOMAIN-CONTAINING PROTEIN"/>
    <property type="match status" value="1"/>
</dbReference>
<feature type="domain" description="TonB-dependent receptor plug" evidence="12">
    <location>
        <begin position="55"/>
        <end position="159"/>
    </location>
</feature>
<evidence type="ECO:0000259" key="12">
    <source>
        <dbReference type="Pfam" id="PF07715"/>
    </source>
</evidence>
<dbReference type="InterPro" id="IPR036942">
    <property type="entry name" value="Beta-barrel_TonB_sf"/>
</dbReference>
<comment type="similarity">
    <text evidence="8 9">Belongs to the TonB-dependent receptor family.</text>
</comment>
<keyword evidence="6 8" id="KW-0472">Membrane</keyword>
<dbReference type="PROSITE" id="PS52016">
    <property type="entry name" value="TONB_DEPENDENT_REC_3"/>
    <property type="match status" value="1"/>
</dbReference>
<evidence type="ECO:0000256" key="1">
    <source>
        <dbReference type="ARBA" id="ARBA00004571"/>
    </source>
</evidence>
<evidence type="ECO:0000256" key="6">
    <source>
        <dbReference type="ARBA" id="ARBA00023136"/>
    </source>
</evidence>
<keyword evidence="4 8" id="KW-0812">Transmembrane</keyword>
<accession>A0ABT0N3E2</accession>
<evidence type="ECO:0000256" key="9">
    <source>
        <dbReference type="RuleBase" id="RU003357"/>
    </source>
</evidence>
<evidence type="ECO:0000256" key="5">
    <source>
        <dbReference type="ARBA" id="ARBA00023077"/>
    </source>
</evidence>
<dbReference type="RefSeq" id="WP_249247095.1">
    <property type="nucleotide sequence ID" value="NZ_JAKIKT010000001.1"/>
</dbReference>
<keyword evidence="14" id="KW-1185">Reference proteome</keyword>
<feature type="signal peptide" evidence="10">
    <location>
        <begin position="1"/>
        <end position="26"/>
    </location>
</feature>
<sequence>MSLFKPSLVMLALAAAGVSSMNIAVAAEQSTADEPVEVIEVRGIRGSLAAAQATKMDNSSIVESISAEDIGKLPDNSIAESLARLPGLTTQRLNGRANVVSIRGLAPDFTTATLNGREQVTVNENRGIEFDQYPSELINSAVVYKTPDASLMAQAIGGTVDLQTIRPLAFGEQALVVNGRYEMNDMDQLNPDVSNKGYRSSISYIDQFLDDTLGVAIGFSSMSSPSQNERSHVWGYPEAKDLEGSPLVISGYKPYVQSSELQRDGVMAVIEFAPNDKLHSIVDIFYTNFEDNYSLRGAEMPLYNYNGDTNTSNLTNAVVENGMVTSGTFSGVNPVLRNDFEDKESDLVAVGWNLSYDVSDNLTLAADLSYSKADTHTFSLESYSGFGRGGSEAGYDVDFVMSENGAIFDTDANFTNATLGNPQNWGIPGNNGVQDGFINDIELEDELSAVRLTANYYLGSGIVEEIEFGVNYTNREKTKDYESAFLQLKSNAPTAVPGEFLMSPVDLGFIGIGPMLTYDPRALFASGIYNVYDAAEFDAWRNTKSWSVTEEVITPYVQANLYTEIGDMPLKGNVGLQAVYTDQSSDGFTTVRDDADEIMPISGGTDYWELLPSLNLSLEVADDQYVRLGIARTLARARMDQMNASREINYNPDKADSTDIDQSPWSGYGGNAELKPWMAWQFDLSYENYFSGTSYFAVAVFYKDLENYIFNQQTIGDFSGYPIEGEQPALTEGYVGIWQNGQGGYIWGSEVTLALTGDLLHDSLSGFGMSVNYSYTDSEVQEDADSDPIPLPGLSNDVVNASFYYEDYGFQARVSARYRSDFLGEVSGLSLARDMRFVASETIVDAQIGYDFAESGIKSLEGLSVVLQGLNLTDEPFMTYENGDERQIKDYQSYGRTFMLGASYAF</sequence>
<name>A0ABT0N3E2_9GAMM</name>
<comment type="caution">
    <text evidence="13">The sequence shown here is derived from an EMBL/GenBank/DDBJ whole genome shotgun (WGS) entry which is preliminary data.</text>
</comment>
<evidence type="ECO:0000256" key="7">
    <source>
        <dbReference type="ARBA" id="ARBA00023237"/>
    </source>
</evidence>
<proteinExistence type="inferred from homology"/>
<evidence type="ECO:0000256" key="10">
    <source>
        <dbReference type="SAM" id="SignalP"/>
    </source>
</evidence>
<dbReference type="PANTHER" id="PTHR40980">
    <property type="entry name" value="PLUG DOMAIN-CONTAINING PROTEIN"/>
    <property type="match status" value="1"/>
</dbReference>
<feature type="domain" description="TonB-dependent receptor-like beta-barrel" evidence="11">
    <location>
        <begin position="298"/>
        <end position="872"/>
    </location>
</feature>
<evidence type="ECO:0000256" key="3">
    <source>
        <dbReference type="ARBA" id="ARBA00022452"/>
    </source>
</evidence>
<keyword evidence="3 8" id="KW-1134">Transmembrane beta strand</keyword>
<dbReference type="Pfam" id="PF07715">
    <property type="entry name" value="Plug"/>
    <property type="match status" value="1"/>
</dbReference>
<evidence type="ECO:0000313" key="14">
    <source>
        <dbReference type="Proteomes" id="UP001202831"/>
    </source>
</evidence>
<dbReference type="InterPro" id="IPR039426">
    <property type="entry name" value="TonB-dep_rcpt-like"/>
</dbReference>
<dbReference type="Proteomes" id="UP001202831">
    <property type="component" value="Unassembled WGS sequence"/>
</dbReference>
<evidence type="ECO:0000256" key="2">
    <source>
        <dbReference type="ARBA" id="ARBA00022448"/>
    </source>
</evidence>
<protein>
    <submittedName>
        <fullName evidence="13">TonB-dependent receptor</fullName>
    </submittedName>
</protein>
<evidence type="ECO:0000313" key="13">
    <source>
        <dbReference type="EMBL" id="MCL2912307.1"/>
    </source>
</evidence>
<evidence type="ECO:0000259" key="11">
    <source>
        <dbReference type="Pfam" id="PF00593"/>
    </source>
</evidence>
<keyword evidence="10" id="KW-0732">Signal</keyword>
<dbReference type="InterPro" id="IPR000531">
    <property type="entry name" value="Beta-barrel_TonB"/>
</dbReference>
<keyword evidence="5 9" id="KW-0798">TonB box</keyword>
<dbReference type="InterPro" id="IPR037066">
    <property type="entry name" value="Plug_dom_sf"/>
</dbReference>
<gene>
    <name evidence="13" type="ORF">L2725_00675</name>
</gene>
<dbReference type="CDD" id="cd01347">
    <property type="entry name" value="ligand_gated_channel"/>
    <property type="match status" value="1"/>
</dbReference>
<keyword evidence="13" id="KW-0675">Receptor</keyword>
<reference evidence="13 14" key="1">
    <citation type="submission" date="2022-01" db="EMBL/GenBank/DDBJ databases">
        <title>Whole genome-based taxonomy of the Shewanellaceae.</title>
        <authorList>
            <person name="Martin-Rodriguez A.J."/>
        </authorList>
    </citation>
    <scope>NUCLEOTIDE SEQUENCE [LARGE SCALE GENOMIC DNA]</scope>
    <source>
        <strain evidence="13 14">DSM 21332</strain>
    </source>
</reference>
<evidence type="ECO:0000256" key="4">
    <source>
        <dbReference type="ARBA" id="ARBA00022692"/>
    </source>
</evidence>
<evidence type="ECO:0000256" key="8">
    <source>
        <dbReference type="PROSITE-ProRule" id="PRU01360"/>
    </source>
</evidence>
<keyword evidence="7 8" id="KW-0998">Cell outer membrane</keyword>
<organism evidence="13 14">
    <name type="scientific">Shewanella corallii</name>
    <dbReference type="NCBI Taxonomy" id="560080"/>
    <lineage>
        <taxon>Bacteria</taxon>
        <taxon>Pseudomonadati</taxon>
        <taxon>Pseudomonadota</taxon>
        <taxon>Gammaproteobacteria</taxon>
        <taxon>Alteromonadales</taxon>
        <taxon>Shewanellaceae</taxon>
        <taxon>Shewanella</taxon>
    </lineage>
</organism>
<keyword evidence="2 8" id="KW-0813">Transport</keyword>
<feature type="chain" id="PRO_5045484051" evidence="10">
    <location>
        <begin position="27"/>
        <end position="906"/>
    </location>
</feature>
<dbReference type="Gene3D" id="2.170.130.10">
    <property type="entry name" value="TonB-dependent receptor, plug domain"/>
    <property type="match status" value="1"/>
</dbReference>
<dbReference type="Pfam" id="PF00593">
    <property type="entry name" value="TonB_dep_Rec_b-barrel"/>
    <property type="match status" value="1"/>
</dbReference>
<dbReference type="EMBL" id="JAKIKT010000001">
    <property type="protein sequence ID" value="MCL2912307.1"/>
    <property type="molecule type" value="Genomic_DNA"/>
</dbReference>
<dbReference type="InterPro" id="IPR010104">
    <property type="entry name" value="TonB_rcpt_bac"/>
</dbReference>
<dbReference type="SUPFAM" id="SSF56935">
    <property type="entry name" value="Porins"/>
    <property type="match status" value="1"/>
</dbReference>
<dbReference type="Gene3D" id="2.40.170.20">
    <property type="entry name" value="TonB-dependent receptor, beta-barrel domain"/>
    <property type="match status" value="1"/>
</dbReference>
<comment type="subcellular location">
    <subcellularLocation>
        <location evidence="1 8">Cell outer membrane</location>
        <topology evidence="1 8">Multi-pass membrane protein</topology>
    </subcellularLocation>
</comment>
<dbReference type="InterPro" id="IPR012910">
    <property type="entry name" value="Plug_dom"/>
</dbReference>